<dbReference type="InterPro" id="IPR002401">
    <property type="entry name" value="Cyt_P450_E_grp-I"/>
</dbReference>
<evidence type="ECO:0000256" key="10">
    <source>
        <dbReference type="ARBA" id="ARBA00023136"/>
    </source>
</evidence>
<keyword evidence="12" id="KW-1185">Reference proteome</keyword>
<keyword evidence="7" id="KW-0560">Oxidoreductase</keyword>
<evidence type="ECO:0000256" key="9">
    <source>
        <dbReference type="ARBA" id="ARBA00023033"/>
    </source>
</evidence>
<evidence type="ECO:0000256" key="1">
    <source>
        <dbReference type="ARBA" id="ARBA00004167"/>
    </source>
</evidence>
<keyword evidence="6" id="KW-1133">Transmembrane helix</keyword>
<comment type="similarity">
    <text evidence="2">Belongs to the cytochrome P450 family.</text>
</comment>
<dbReference type="PRINTS" id="PR00463">
    <property type="entry name" value="EP450I"/>
</dbReference>
<evidence type="ECO:0000313" key="11">
    <source>
        <dbReference type="EMBL" id="CAA2991242.1"/>
    </source>
</evidence>
<keyword evidence="8" id="KW-0408">Iron</keyword>
<proteinExistence type="inferred from homology"/>
<gene>
    <name evidence="11" type="ORF">OLEA9_A119749</name>
</gene>
<evidence type="ECO:0000256" key="7">
    <source>
        <dbReference type="ARBA" id="ARBA00023002"/>
    </source>
</evidence>
<dbReference type="GO" id="GO:0016020">
    <property type="term" value="C:membrane"/>
    <property type="evidence" value="ECO:0007669"/>
    <property type="project" value="UniProtKB-SubCell"/>
</dbReference>
<keyword evidence="5" id="KW-0479">Metal-binding</keyword>
<organism evidence="11 12">
    <name type="scientific">Olea europaea subsp. europaea</name>
    <dbReference type="NCBI Taxonomy" id="158383"/>
    <lineage>
        <taxon>Eukaryota</taxon>
        <taxon>Viridiplantae</taxon>
        <taxon>Streptophyta</taxon>
        <taxon>Embryophyta</taxon>
        <taxon>Tracheophyta</taxon>
        <taxon>Spermatophyta</taxon>
        <taxon>Magnoliopsida</taxon>
        <taxon>eudicotyledons</taxon>
        <taxon>Gunneridae</taxon>
        <taxon>Pentapetalae</taxon>
        <taxon>asterids</taxon>
        <taxon>lamiids</taxon>
        <taxon>Lamiales</taxon>
        <taxon>Oleaceae</taxon>
        <taxon>Oleeae</taxon>
        <taxon>Olea</taxon>
    </lineage>
</organism>
<dbReference type="EMBL" id="CACTIH010005424">
    <property type="protein sequence ID" value="CAA2991242.1"/>
    <property type="molecule type" value="Genomic_DNA"/>
</dbReference>
<comment type="subcellular location">
    <subcellularLocation>
        <location evidence="1">Membrane</location>
        <topology evidence="1">Single-pass membrane protein</topology>
    </subcellularLocation>
</comment>
<comment type="caution">
    <text evidence="11">The sequence shown here is derived from an EMBL/GenBank/DDBJ whole genome shotgun (WGS) entry which is preliminary data.</text>
</comment>
<dbReference type="GO" id="GO:0005506">
    <property type="term" value="F:iron ion binding"/>
    <property type="evidence" value="ECO:0007669"/>
    <property type="project" value="InterPro"/>
</dbReference>
<evidence type="ECO:0000256" key="2">
    <source>
        <dbReference type="ARBA" id="ARBA00010617"/>
    </source>
</evidence>
<dbReference type="GO" id="GO:0020037">
    <property type="term" value="F:heme binding"/>
    <property type="evidence" value="ECO:0007669"/>
    <property type="project" value="InterPro"/>
</dbReference>
<dbReference type="PANTHER" id="PTHR47947">
    <property type="entry name" value="CYTOCHROME P450 82C3-RELATED"/>
    <property type="match status" value="1"/>
</dbReference>
<dbReference type="InterPro" id="IPR001128">
    <property type="entry name" value="Cyt_P450"/>
</dbReference>
<evidence type="ECO:0000256" key="4">
    <source>
        <dbReference type="ARBA" id="ARBA00022692"/>
    </source>
</evidence>
<evidence type="ECO:0000256" key="8">
    <source>
        <dbReference type="ARBA" id="ARBA00023004"/>
    </source>
</evidence>
<dbReference type="InterPro" id="IPR050651">
    <property type="entry name" value="Plant_Cytochrome_P450_Monoox"/>
</dbReference>
<keyword evidence="10" id="KW-0472">Membrane</keyword>
<evidence type="ECO:0000313" key="12">
    <source>
        <dbReference type="Proteomes" id="UP000594638"/>
    </source>
</evidence>
<dbReference type="Gramene" id="OE9A119749T1">
    <property type="protein sequence ID" value="OE9A119749C1"/>
    <property type="gene ID" value="OE9A119749"/>
</dbReference>
<dbReference type="AlphaFoldDB" id="A0A8S0SFS1"/>
<dbReference type="Gene3D" id="1.10.630.10">
    <property type="entry name" value="Cytochrome P450"/>
    <property type="match status" value="2"/>
</dbReference>
<protein>
    <submittedName>
        <fullName evidence="11">Isoflavone 2 -hydroxylase</fullName>
    </submittedName>
</protein>
<keyword evidence="3" id="KW-0349">Heme</keyword>
<name>A0A8S0SFS1_OLEEU</name>
<dbReference type="GO" id="GO:0004497">
    <property type="term" value="F:monooxygenase activity"/>
    <property type="evidence" value="ECO:0007669"/>
    <property type="project" value="UniProtKB-KW"/>
</dbReference>
<dbReference type="Pfam" id="PF00067">
    <property type="entry name" value="p450"/>
    <property type="match status" value="2"/>
</dbReference>
<sequence>MIDHFPSLQQKEPEYYTDELIKGIILVLLVARTDTMSISMEWAMSLLLNHPESIKKIKAEIDANVPEDHLLDEQDLPKMRYLPNEKLTEFIPERDEFKKEEGYMLPFGAGAGRRKCPAGGIANRVLELTLGTLIEAFEWERVSEETMDMTEGTGFSMPKVKALTAKCKPRDATIKHSLVLSSIWLSFIIRKFQFPF</sequence>
<dbReference type="OrthoDB" id="1301961at2759"/>
<keyword evidence="4" id="KW-0812">Transmembrane</keyword>
<dbReference type="SUPFAM" id="SSF48264">
    <property type="entry name" value="Cytochrome P450"/>
    <property type="match status" value="1"/>
</dbReference>
<dbReference type="Proteomes" id="UP000594638">
    <property type="component" value="Unassembled WGS sequence"/>
</dbReference>
<evidence type="ECO:0000256" key="5">
    <source>
        <dbReference type="ARBA" id="ARBA00022723"/>
    </source>
</evidence>
<evidence type="ECO:0000256" key="3">
    <source>
        <dbReference type="ARBA" id="ARBA00022617"/>
    </source>
</evidence>
<dbReference type="PANTHER" id="PTHR47947:SF62">
    <property type="entry name" value="CYTOCHROME P450, FAMILY 81, SUBFAMILY D, POLYPEPTIDE 5"/>
    <property type="match status" value="1"/>
</dbReference>
<evidence type="ECO:0000256" key="6">
    <source>
        <dbReference type="ARBA" id="ARBA00022989"/>
    </source>
</evidence>
<reference evidence="11 12" key="1">
    <citation type="submission" date="2019-12" db="EMBL/GenBank/DDBJ databases">
        <authorList>
            <person name="Alioto T."/>
            <person name="Alioto T."/>
            <person name="Gomez Garrido J."/>
        </authorList>
    </citation>
    <scope>NUCLEOTIDE SEQUENCE [LARGE SCALE GENOMIC DNA]</scope>
</reference>
<dbReference type="InterPro" id="IPR036396">
    <property type="entry name" value="Cyt_P450_sf"/>
</dbReference>
<dbReference type="GO" id="GO:0016705">
    <property type="term" value="F:oxidoreductase activity, acting on paired donors, with incorporation or reduction of molecular oxygen"/>
    <property type="evidence" value="ECO:0007669"/>
    <property type="project" value="InterPro"/>
</dbReference>
<keyword evidence="9" id="KW-0503">Monooxygenase</keyword>
<accession>A0A8S0SFS1</accession>